<dbReference type="SUPFAM" id="SSF56784">
    <property type="entry name" value="HAD-like"/>
    <property type="match status" value="1"/>
</dbReference>
<proteinExistence type="predicted"/>
<keyword evidence="2" id="KW-0479">Metal-binding</keyword>
<keyword evidence="3 5" id="KW-0378">Hydrolase</keyword>
<evidence type="ECO:0000256" key="4">
    <source>
        <dbReference type="ARBA" id="ARBA00022842"/>
    </source>
</evidence>
<evidence type="ECO:0000313" key="6">
    <source>
        <dbReference type="Proteomes" id="UP001250656"/>
    </source>
</evidence>
<dbReference type="GO" id="GO:0016787">
    <property type="term" value="F:hydrolase activity"/>
    <property type="evidence" value="ECO:0007669"/>
    <property type="project" value="UniProtKB-KW"/>
</dbReference>
<evidence type="ECO:0000256" key="2">
    <source>
        <dbReference type="ARBA" id="ARBA00022723"/>
    </source>
</evidence>
<evidence type="ECO:0000256" key="3">
    <source>
        <dbReference type="ARBA" id="ARBA00022801"/>
    </source>
</evidence>
<dbReference type="PANTHER" id="PTHR46470">
    <property type="entry name" value="N-ACYLNEURAMINATE-9-PHOSPHATASE"/>
    <property type="match status" value="1"/>
</dbReference>
<keyword evidence="4" id="KW-0460">Magnesium</keyword>
<organism evidence="5 6">
    <name type="scientific">Pricia mediterranea</name>
    <dbReference type="NCBI Taxonomy" id="3076079"/>
    <lineage>
        <taxon>Bacteria</taxon>
        <taxon>Pseudomonadati</taxon>
        <taxon>Bacteroidota</taxon>
        <taxon>Flavobacteriia</taxon>
        <taxon>Flavobacteriales</taxon>
        <taxon>Flavobacteriaceae</taxon>
        <taxon>Pricia</taxon>
    </lineage>
</organism>
<dbReference type="InterPro" id="IPR051400">
    <property type="entry name" value="HAD-like_hydrolase"/>
</dbReference>
<name>A0ABU3LA65_9FLAO</name>
<comment type="cofactor">
    <cofactor evidence="1">
        <name>Mg(2+)</name>
        <dbReference type="ChEBI" id="CHEBI:18420"/>
    </cofactor>
</comment>
<evidence type="ECO:0000256" key="1">
    <source>
        <dbReference type="ARBA" id="ARBA00001946"/>
    </source>
</evidence>
<dbReference type="PANTHER" id="PTHR46470:SF2">
    <property type="entry name" value="GLYCERALDEHYDE 3-PHOSPHATE PHOSPHATASE"/>
    <property type="match status" value="1"/>
</dbReference>
<reference evidence="5 6" key="1">
    <citation type="submission" date="2023-09" db="EMBL/GenBank/DDBJ databases">
        <title>Novel taxa isolated from Blanes Bay.</title>
        <authorList>
            <person name="Rey-Velasco X."/>
            <person name="Lucena T."/>
        </authorList>
    </citation>
    <scope>NUCLEOTIDE SEQUENCE [LARGE SCALE GENOMIC DNA]</scope>
    <source>
        <strain evidence="5 6">S334</strain>
    </source>
</reference>
<sequence>MDIQVDARTVIVFDLDDTLYNEMEYLRSAYAEIAKSVDPKQWPSLFARMYSLFRSKQDVFEYVSTTYPANKSDLLHTYRNHTPNLHLFDGVCKTMASIKDKKGKIGIITDGRKTTQRAKLKALGITDRIDKIVISEEVGSEKPDERNYRIIMEEFPDHTYLYMADNLRKDFIAPNKLGWKTLGLVDNGLNMHFDGHRYFDETHMPQNFVTSFQEVNIVESGR</sequence>
<dbReference type="NCBIfam" id="TIGR01549">
    <property type="entry name" value="HAD-SF-IA-v1"/>
    <property type="match status" value="1"/>
</dbReference>
<evidence type="ECO:0000313" key="5">
    <source>
        <dbReference type="EMBL" id="MDT7830191.1"/>
    </source>
</evidence>
<dbReference type="Proteomes" id="UP001250656">
    <property type="component" value="Unassembled WGS sequence"/>
</dbReference>
<comment type="caution">
    <text evidence="5">The sequence shown here is derived from an EMBL/GenBank/DDBJ whole genome shotgun (WGS) entry which is preliminary data.</text>
</comment>
<dbReference type="EMBL" id="JAVTTP010000001">
    <property type="protein sequence ID" value="MDT7830191.1"/>
    <property type="molecule type" value="Genomic_DNA"/>
</dbReference>
<gene>
    <name evidence="5" type="ORF">RQM65_16100</name>
</gene>
<dbReference type="Pfam" id="PF13419">
    <property type="entry name" value="HAD_2"/>
    <property type="match status" value="1"/>
</dbReference>
<accession>A0ABU3LA65</accession>
<protein>
    <submittedName>
        <fullName evidence="5">HAD family hydrolase</fullName>
        <ecNumber evidence="5">3.1.3.-</ecNumber>
    </submittedName>
</protein>
<dbReference type="EC" id="3.1.3.-" evidence="5"/>
<dbReference type="RefSeq" id="WP_314016443.1">
    <property type="nucleotide sequence ID" value="NZ_JAVTTP010000001.1"/>
</dbReference>
<dbReference type="SFLD" id="SFLDS00003">
    <property type="entry name" value="Haloacid_Dehalogenase"/>
    <property type="match status" value="1"/>
</dbReference>
<dbReference type="InterPro" id="IPR023214">
    <property type="entry name" value="HAD_sf"/>
</dbReference>
<dbReference type="SFLD" id="SFLDG01129">
    <property type="entry name" value="C1.5:_HAD__Beta-PGM__Phosphata"/>
    <property type="match status" value="1"/>
</dbReference>
<dbReference type="Gene3D" id="3.40.50.1000">
    <property type="entry name" value="HAD superfamily/HAD-like"/>
    <property type="match status" value="1"/>
</dbReference>
<keyword evidence="6" id="KW-1185">Reference proteome</keyword>
<dbReference type="InterPro" id="IPR041492">
    <property type="entry name" value="HAD_2"/>
</dbReference>
<dbReference type="InterPro" id="IPR006439">
    <property type="entry name" value="HAD-SF_hydro_IA"/>
</dbReference>
<dbReference type="InterPro" id="IPR036412">
    <property type="entry name" value="HAD-like_sf"/>
</dbReference>
<dbReference type="Gene3D" id="1.10.150.520">
    <property type="match status" value="1"/>
</dbReference>